<evidence type="ECO:0000259" key="1">
    <source>
        <dbReference type="PROSITE" id="PS51746"/>
    </source>
</evidence>
<accession>A0A497V9G5</accession>
<evidence type="ECO:0000313" key="5">
    <source>
        <dbReference type="Proteomes" id="UP000275027"/>
    </source>
</evidence>
<evidence type="ECO:0000313" key="3">
    <source>
        <dbReference type="EMBL" id="RLJ34859.1"/>
    </source>
</evidence>
<protein>
    <submittedName>
        <fullName evidence="3">Protein phosphatase</fullName>
    </submittedName>
</protein>
<proteinExistence type="predicted"/>
<dbReference type="RefSeq" id="WP_101471472.1">
    <property type="nucleotide sequence ID" value="NZ_PJND01000007.1"/>
</dbReference>
<dbReference type="SUPFAM" id="SSF81606">
    <property type="entry name" value="PP2C-like"/>
    <property type="match status" value="1"/>
</dbReference>
<evidence type="ECO:0000313" key="2">
    <source>
        <dbReference type="EMBL" id="PKW29640.1"/>
    </source>
</evidence>
<dbReference type="PROSITE" id="PS51746">
    <property type="entry name" value="PPM_2"/>
    <property type="match status" value="1"/>
</dbReference>
<name>A0A497V9G5_9FLAO</name>
<gene>
    <name evidence="2" type="ORF">B0G92_1283</name>
    <name evidence="3" type="ORF">CLV50_0221</name>
</gene>
<sequence>MKVQQLTGTGKRESNQDFICINRLESGASFFLIADGMGGYDRGDEAAKIVSENIFTFLNYVDNINEQNIQQAVQKANLAIKQFNVKNNIKSGATIGGIIVEKNISHIFWIGDVMVYQINKDKVLFQTKSHTLINSLLESNSIKEEKSLERYKHIVTRSITGKPSESSIGYQSIEFSEEDSFIICSDGVHNNISIEQILVYTCQENGLQKLERQFLKEAQDNFTIITIQDIDDFSLLKDK</sequence>
<dbReference type="InterPro" id="IPR001932">
    <property type="entry name" value="PPM-type_phosphatase-like_dom"/>
</dbReference>
<dbReference type="Proteomes" id="UP000233767">
    <property type="component" value="Unassembled WGS sequence"/>
</dbReference>
<evidence type="ECO:0000313" key="4">
    <source>
        <dbReference type="Proteomes" id="UP000233767"/>
    </source>
</evidence>
<organism evidence="3 5">
    <name type="scientific">Flavobacterium lindanitolerans</name>
    <dbReference type="NCBI Taxonomy" id="428988"/>
    <lineage>
        <taxon>Bacteria</taxon>
        <taxon>Pseudomonadati</taxon>
        <taxon>Bacteroidota</taxon>
        <taxon>Flavobacteriia</taxon>
        <taxon>Flavobacteriales</taxon>
        <taxon>Flavobacteriaceae</taxon>
        <taxon>Flavobacterium</taxon>
    </lineage>
</organism>
<dbReference type="SMART" id="SM00332">
    <property type="entry name" value="PP2Cc"/>
    <property type="match status" value="1"/>
</dbReference>
<dbReference type="EMBL" id="PJND01000007">
    <property type="protein sequence ID" value="PKW29640.1"/>
    <property type="molecule type" value="Genomic_DNA"/>
</dbReference>
<dbReference type="AlphaFoldDB" id="A0A497V9G5"/>
<dbReference type="Proteomes" id="UP000275027">
    <property type="component" value="Unassembled WGS sequence"/>
</dbReference>
<dbReference type="Gene3D" id="3.60.40.10">
    <property type="entry name" value="PPM-type phosphatase domain"/>
    <property type="match status" value="1"/>
</dbReference>
<reference evidence="3 5" key="2">
    <citation type="submission" date="2018-10" db="EMBL/GenBank/DDBJ databases">
        <title>Genomic Encyclopedia of Archaeal and Bacterial Type Strains, Phase II (KMG-II): from individual species to whole genera.</title>
        <authorList>
            <person name="Goeker M."/>
        </authorList>
    </citation>
    <scope>NUCLEOTIDE SEQUENCE [LARGE SCALE GENOMIC DNA]</scope>
    <source>
        <strain evidence="3 5">DSM 21886</strain>
    </source>
</reference>
<keyword evidence="4" id="KW-1185">Reference proteome</keyword>
<dbReference type="InterPro" id="IPR036457">
    <property type="entry name" value="PPM-type-like_dom_sf"/>
</dbReference>
<comment type="caution">
    <text evidence="3">The sequence shown here is derived from an EMBL/GenBank/DDBJ whole genome shotgun (WGS) entry which is preliminary data.</text>
</comment>
<dbReference type="CDD" id="cd00143">
    <property type="entry name" value="PP2Cc"/>
    <property type="match status" value="1"/>
</dbReference>
<dbReference type="SMART" id="SM00331">
    <property type="entry name" value="PP2C_SIG"/>
    <property type="match status" value="1"/>
</dbReference>
<reference evidence="2 4" key="1">
    <citation type="submission" date="2017-12" db="EMBL/GenBank/DDBJ databases">
        <title>Genomic Encyclopedia of Type Strains, Phase III (KMG-III): the genomes of soil and plant-associated and newly described type strains.</title>
        <authorList>
            <person name="Whitman W."/>
        </authorList>
    </citation>
    <scope>NUCLEOTIDE SEQUENCE [LARGE SCALE GENOMIC DNA]</scope>
    <source>
        <strain evidence="2 4">IP-10</strain>
    </source>
</reference>
<feature type="domain" description="PPM-type phosphatase" evidence="1">
    <location>
        <begin position="1"/>
        <end position="229"/>
    </location>
</feature>
<dbReference type="Pfam" id="PF13672">
    <property type="entry name" value="PP2C_2"/>
    <property type="match status" value="1"/>
</dbReference>
<dbReference type="EMBL" id="RCCB01000010">
    <property type="protein sequence ID" value="RLJ34859.1"/>
    <property type="molecule type" value="Genomic_DNA"/>
</dbReference>